<proteinExistence type="inferred from homology"/>
<dbReference type="GO" id="GO:0097588">
    <property type="term" value="P:archaeal or bacterial-type flagellum-dependent cell motility"/>
    <property type="evidence" value="ECO:0007669"/>
    <property type="project" value="UniProtKB-KW"/>
</dbReference>
<evidence type="ECO:0000313" key="13">
    <source>
        <dbReference type="EMBL" id="KMK14626.1"/>
    </source>
</evidence>
<comment type="function">
    <text evidence="10">Plays an important role in bacterial chemotaxis signal transduction pathway by accelerating the dephosphorylation of phosphorylated CheY (CheY-P).</text>
</comment>
<dbReference type="EC" id="3.1.3.-" evidence="10"/>
<keyword evidence="7 10" id="KW-0378">Hydrolase</keyword>
<dbReference type="KEGG" id="pge:LG71_07475"/>
<evidence type="ECO:0000256" key="3">
    <source>
        <dbReference type="ARBA" id="ARBA00018484"/>
    </source>
</evidence>
<sequence length="214" mass="23831">MNVTQHQESSQNFKDIFSKVGQLTRLLRDSIANLGLDRAIMDVAEAIPDTRARLNYVVGKTSEAAECALTCVENARPLQDQLSARASGLSQRWDAWFADPVALADAKALVSDTRRFLGDTPELAGKTNKQLMEIMMAQDFQDLTGQVIQHLMVLIENIERELVQVLLENMPEMLPEYADRKPESLKNGPQVNQNVSGIMASQDQVDDLLETLGF</sequence>
<evidence type="ECO:0000313" key="14">
    <source>
        <dbReference type="EMBL" id="MDQ2309735.1"/>
    </source>
</evidence>
<evidence type="ECO:0000256" key="2">
    <source>
        <dbReference type="ARBA" id="ARBA00005908"/>
    </source>
</evidence>
<comment type="subcellular location">
    <subcellularLocation>
        <location evidence="1 10">Cytoplasm</location>
    </subcellularLocation>
</comment>
<dbReference type="EMBL" id="JAVDNV010000007">
    <property type="protein sequence ID" value="MDQ2309735.1"/>
    <property type="molecule type" value="Genomic_DNA"/>
</dbReference>
<dbReference type="AlphaFoldDB" id="A0A089PHL4"/>
<dbReference type="GO" id="GO:0050920">
    <property type="term" value="P:regulation of chemotaxis"/>
    <property type="evidence" value="ECO:0007669"/>
    <property type="project" value="InterPro"/>
</dbReference>
<keyword evidence="4 10" id="KW-0963">Cytoplasm</keyword>
<protein>
    <recommendedName>
        <fullName evidence="3 10">Protein phosphatase CheZ</fullName>
        <ecNumber evidence="10">3.1.3.-</ecNumber>
    </recommendedName>
    <alternativeName>
        <fullName evidence="9 10">Chemotaxis protein CheZ</fullName>
    </alternativeName>
</protein>
<dbReference type="InterPro" id="IPR007439">
    <property type="entry name" value="Chemotax_Pase_CheZ"/>
</dbReference>
<dbReference type="Gene3D" id="1.10.287.500">
    <property type="entry name" value="Helix hairpin bin"/>
    <property type="match status" value="1"/>
</dbReference>
<feature type="site" description="Enhances dephosphorylation of CheY-P" evidence="11">
    <location>
        <position position="146"/>
    </location>
</feature>
<dbReference type="Proteomes" id="UP001236270">
    <property type="component" value="Unassembled WGS sequence"/>
</dbReference>
<reference evidence="12" key="3">
    <citation type="submission" date="2024-02" db="EMBL/GenBank/DDBJ databases">
        <authorList>
            <consortium name="Clinical and Environmental Microbiology Branch: Whole genome sequencing antimicrobial resistance pathogens in the healthcare setting"/>
        </authorList>
    </citation>
    <scope>NUCLEOTIDE SEQUENCE</scope>
    <source>
        <strain evidence="12">2021DK-00143</strain>
    </source>
</reference>
<dbReference type="EMBL" id="LDZF01000006">
    <property type="protein sequence ID" value="KMK14626.1"/>
    <property type="molecule type" value="Genomic_DNA"/>
</dbReference>
<keyword evidence="8 10" id="KW-0904">Protein phosphatase</keyword>
<dbReference type="PANTHER" id="PTHR43693">
    <property type="entry name" value="PROTEIN PHOSPHATASE CHEZ"/>
    <property type="match status" value="1"/>
</dbReference>
<evidence type="ECO:0000256" key="5">
    <source>
        <dbReference type="ARBA" id="ARBA00022500"/>
    </source>
</evidence>
<comment type="subunit">
    <text evidence="10">Homodimer.</text>
</comment>
<comment type="caution">
    <text evidence="13">The sequence shown here is derived from an EMBL/GenBank/DDBJ whole genome shotgun (WGS) entry which is preliminary data.</text>
</comment>
<reference evidence="13 15" key="1">
    <citation type="submission" date="2015-05" db="EMBL/GenBank/DDBJ databases">
        <title>Genome sequences of Pluralibacter gergoviae.</title>
        <authorList>
            <person name="Greninger A.L."/>
            <person name="Miller S."/>
        </authorList>
    </citation>
    <scope>NUCLEOTIDE SEQUENCE [LARGE SCALE GENOMIC DNA]</scope>
    <source>
        <strain evidence="13 15">JS81F13</strain>
    </source>
</reference>
<organism evidence="13 15">
    <name type="scientific">Pluralibacter gergoviae</name>
    <name type="common">Enterobacter gergoviae</name>
    <dbReference type="NCBI Taxonomy" id="61647"/>
    <lineage>
        <taxon>Bacteria</taxon>
        <taxon>Pseudomonadati</taxon>
        <taxon>Pseudomonadota</taxon>
        <taxon>Gammaproteobacteria</taxon>
        <taxon>Enterobacterales</taxon>
        <taxon>Enterobacteriaceae</taxon>
        <taxon>Pluralibacter</taxon>
    </lineage>
</organism>
<gene>
    <name evidence="12" type="primary">cheZ</name>
    <name evidence="13" type="ORF">ABW06_07180</name>
    <name evidence="12" type="ORF">QEG54_003053</name>
    <name evidence="14" type="ORF">RBJ30_11600</name>
</gene>
<evidence type="ECO:0000256" key="1">
    <source>
        <dbReference type="ARBA" id="ARBA00004496"/>
    </source>
</evidence>
<accession>A0A089PHL4</accession>
<reference evidence="14" key="2">
    <citation type="submission" date="2023-08" db="EMBL/GenBank/DDBJ databases">
        <title>WGS of pathogenic bacterial species, Los Angeles County Public Health Laboratories.</title>
        <authorList>
            <person name="Garrigues J.M."/>
            <person name="Green N.M."/>
        </authorList>
    </citation>
    <scope>NUCLEOTIDE SEQUENCE</scope>
    <source>
        <strain evidence="14">LACPHL-BACT-2023-00068</strain>
    </source>
</reference>
<evidence type="ECO:0000313" key="12">
    <source>
        <dbReference type="EMBL" id="EML1472306.1"/>
    </source>
</evidence>
<dbReference type="NCBIfam" id="NF008368">
    <property type="entry name" value="PRK11166.1"/>
    <property type="match status" value="1"/>
</dbReference>
<dbReference type="GO" id="GO:0004721">
    <property type="term" value="F:phosphoprotein phosphatase activity"/>
    <property type="evidence" value="ECO:0007669"/>
    <property type="project" value="UniProtKB-KW"/>
</dbReference>
<evidence type="ECO:0000256" key="4">
    <source>
        <dbReference type="ARBA" id="ARBA00022490"/>
    </source>
</evidence>
<dbReference type="OrthoDB" id="9773007at2"/>
<dbReference type="GO" id="GO:0006935">
    <property type="term" value="P:chemotaxis"/>
    <property type="evidence" value="ECO:0007669"/>
    <property type="project" value="UniProtKB-KW"/>
</dbReference>
<dbReference type="InterPro" id="IPR050992">
    <property type="entry name" value="CheZ_family_phosphatases"/>
</dbReference>
<keyword evidence="6 10" id="KW-0283">Flagellar rotation</keyword>
<evidence type="ECO:0000256" key="10">
    <source>
        <dbReference type="PIRNR" id="PIRNR002884"/>
    </source>
</evidence>
<evidence type="ECO:0000313" key="15">
    <source>
        <dbReference type="Proteomes" id="UP000036196"/>
    </source>
</evidence>
<keyword evidence="15" id="KW-1185">Reference proteome</keyword>
<evidence type="ECO:0000256" key="8">
    <source>
        <dbReference type="ARBA" id="ARBA00022912"/>
    </source>
</evidence>
<dbReference type="Proteomes" id="UP000036196">
    <property type="component" value="Unassembled WGS sequence"/>
</dbReference>
<dbReference type="PANTHER" id="PTHR43693:SF1">
    <property type="entry name" value="PROTEIN PHOSPHATASE CHEZ"/>
    <property type="match status" value="1"/>
</dbReference>
<evidence type="ECO:0000256" key="11">
    <source>
        <dbReference type="PIRSR" id="PIRSR002884-1"/>
    </source>
</evidence>
<evidence type="ECO:0000256" key="9">
    <source>
        <dbReference type="ARBA" id="ARBA00029599"/>
    </source>
</evidence>
<dbReference type="STRING" id="61647.LG71_07475"/>
<comment type="similarity">
    <text evidence="2 10">Belongs to the CheZ family.</text>
</comment>
<dbReference type="Pfam" id="PF04344">
    <property type="entry name" value="CheZ"/>
    <property type="match status" value="1"/>
</dbReference>
<dbReference type="EMBL" id="ABLOKC030000016">
    <property type="protein sequence ID" value="EML1472306.1"/>
    <property type="molecule type" value="Genomic_DNA"/>
</dbReference>
<evidence type="ECO:0000256" key="6">
    <source>
        <dbReference type="ARBA" id="ARBA00022779"/>
    </source>
</evidence>
<name>A0A089PHL4_PLUGE</name>
<dbReference type="GO" id="GO:0009288">
    <property type="term" value="C:bacterial-type flagellum"/>
    <property type="evidence" value="ECO:0007669"/>
    <property type="project" value="InterPro"/>
</dbReference>
<dbReference type="GeneID" id="61383138"/>
<keyword evidence="5 10" id="KW-0145">Chemotaxis</keyword>
<dbReference type="GO" id="GO:0005737">
    <property type="term" value="C:cytoplasm"/>
    <property type="evidence" value="ECO:0007669"/>
    <property type="project" value="UniProtKB-SubCell"/>
</dbReference>
<dbReference type="PIRSF" id="PIRSF002884">
    <property type="entry name" value="CheZ"/>
    <property type="match status" value="1"/>
</dbReference>
<dbReference type="PATRIC" id="fig|61647.14.peg.4263"/>
<dbReference type="RefSeq" id="WP_043081926.1">
    <property type="nucleotide sequence ID" value="NZ_CBCSIS010000007.1"/>
</dbReference>
<evidence type="ECO:0000256" key="7">
    <source>
        <dbReference type="ARBA" id="ARBA00022801"/>
    </source>
</evidence>
<dbReference type="SUPFAM" id="SSF75708">
    <property type="entry name" value="Chemotaxis phosphatase CheZ"/>
    <property type="match status" value="1"/>
</dbReference>
<dbReference type="eggNOG" id="COG3143">
    <property type="taxonomic scope" value="Bacteria"/>
</dbReference>